<organism evidence="2 3">
    <name type="scientific">Dryococelus australis</name>
    <dbReference type="NCBI Taxonomy" id="614101"/>
    <lineage>
        <taxon>Eukaryota</taxon>
        <taxon>Metazoa</taxon>
        <taxon>Ecdysozoa</taxon>
        <taxon>Arthropoda</taxon>
        <taxon>Hexapoda</taxon>
        <taxon>Insecta</taxon>
        <taxon>Pterygota</taxon>
        <taxon>Neoptera</taxon>
        <taxon>Polyneoptera</taxon>
        <taxon>Phasmatodea</taxon>
        <taxon>Verophasmatodea</taxon>
        <taxon>Anareolatae</taxon>
        <taxon>Phasmatidae</taxon>
        <taxon>Eurycanthinae</taxon>
        <taxon>Dryococelus</taxon>
    </lineage>
</organism>
<dbReference type="Gene3D" id="3.10.10.10">
    <property type="entry name" value="HIV Type 1 Reverse Transcriptase, subunit A, domain 1"/>
    <property type="match status" value="1"/>
</dbReference>
<evidence type="ECO:0000313" key="3">
    <source>
        <dbReference type="Proteomes" id="UP001159363"/>
    </source>
</evidence>
<comment type="caution">
    <text evidence="2">The sequence shown here is derived from an EMBL/GenBank/DDBJ whole genome shotgun (WGS) entry which is preliminary data.</text>
</comment>
<feature type="region of interest" description="Disordered" evidence="1">
    <location>
        <begin position="70"/>
        <end position="91"/>
    </location>
</feature>
<dbReference type="InterPro" id="IPR043502">
    <property type="entry name" value="DNA/RNA_pol_sf"/>
</dbReference>
<name>A0ABQ9I9M9_9NEOP</name>
<reference evidence="2 3" key="1">
    <citation type="submission" date="2023-02" db="EMBL/GenBank/DDBJ databases">
        <title>LHISI_Scaffold_Assembly.</title>
        <authorList>
            <person name="Stuart O.P."/>
            <person name="Cleave R."/>
            <person name="Magrath M.J.L."/>
            <person name="Mikheyev A.S."/>
        </authorList>
    </citation>
    <scope>NUCLEOTIDE SEQUENCE [LARGE SCALE GENOMIC DNA]</scope>
    <source>
        <strain evidence="2">Daus_M_001</strain>
        <tissue evidence="2">Leg muscle</tissue>
    </source>
</reference>
<evidence type="ECO:0000313" key="2">
    <source>
        <dbReference type="EMBL" id="KAJ8893375.1"/>
    </source>
</evidence>
<proteinExistence type="predicted"/>
<accession>A0ABQ9I9M9</accession>
<dbReference type="Proteomes" id="UP001159363">
    <property type="component" value="Chromosome 2"/>
</dbReference>
<feature type="compositionally biased region" description="Polar residues" evidence="1">
    <location>
        <begin position="77"/>
        <end position="87"/>
    </location>
</feature>
<gene>
    <name evidence="2" type="ORF">PR048_005966</name>
</gene>
<dbReference type="SUPFAM" id="SSF56672">
    <property type="entry name" value="DNA/RNA polymerases"/>
    <property type="match status" value="1"/>
</dbReference>
<keyword evidence="3" id="KW-1185">Reference proteome</keyword>
<protein>
    <submittedName>
        <fullName evidence="2">Uncharacterized protein</fullName>
    </submittedName>
</protein>
<dbReference type="EMBL" id="JARBHB010000002">
    <property type="protein sequence ID" value="KAJ8893375.1"/>
    <property type="molecule type" value="Genomic_DNA"/>
</dbReference>
<evidence type="ECO:0000256" key="1">
    <source>
        <dbReference type="SAM" id="MobiDB-lite"/>
    </source>
</evidence>
<sequence>MFEKALQYAEEDVQNKQLSGRVNYAQAIKDQGSQVRGGVTSPAENQRAGGRKCFTYKRTNHVAQECFQKKREEMQRGKQSSLPNSKGRQGGNVAVLRQQGTSVEVIGNSEARGKDYLLAQDEIRNKNSWHKGLTPGRVSCETTVAASDVNNRAHVVTGIGVGDFNVTNCSGRGHLNSTTWDAILAELQVLMGNLEQLAVIRISSVNDGHPRHRNRVVLPSCLPAKTLTGESARSDSLEDMFLGKYLNKSLNSEIGQNSYDRKLSYIDFVPDNDSEIDLTNIFLKKDQKLGCTDRISHSIKTGDAKPFSVRPYRVPQSQKETLPEKIQIMLDAQVIVPSSSLW</sequence>